<dbReference type="InterPro" id="IPR029062">
    <property type="entry name" value="Class_I_gatase-like"/>
</dbReference>
<dbReference type="Proteomes" id="UP000657006">
    <property type="component" value="Unassembled WGS sequence"/>
</dbReference>
<dbReference type="PANTHER" id="PTHR36848:SF2">
    <property type="entry name" value="SECRETED PROTEIN"/>
    <property type="match status" value="1"/>
</dbReference>
<dbReference type="RefSeq" id="WP_249289879.1">
    <property type="nucleotide sequence ID" value="NZ_JACRSQ010000020.1"/>
</dbReference>
<accession>A0A926DUV2</accession>
<protein>
    <submittedName>
        <fullName evidence="1">Uncharacterized protein</fullName>
    </submittedName>
</protein>
<gene>
    <name evidence="1" type="ORF">H8730_12450</name>
</gene>
<organism evidence="1 2">
    <name type="scientific">Bianquea renquensis</name>
    <dbReference type="NCBI Taxonomy" id="2763661"/>
    <lineage>
        <taxon>Bacteria</taxon>
        <taxon>Bacillati</taxon>
        <taxon>Bacillota</taxon>
        <taxon>Clostridia</taxon>
        <taxon>Eubacteriales</taxon>
        <taxon>Bianqueaceae</taxon>
        <taxon>Bianquea</taxon>
    </lineage>
</organism>
<dbReference type="PANTHER" id="PTHR36848">
    <property type="entry name" value="DNA-BINDING PROTEIN (PUTATIVE SECRETED PROTEIN)-RELATED"/>
    <property type="match status" value="1"/>
</dbReference>
<evidence type="ECO:0000313" key="2">
    <source>
        <dbReference type="Proteomes" id="UP000657006"/>
    </source>
</evidence>
<dbReference type="InterPro" id="IPR053161">
    <property type="entry name" value="Ulvan_degrading_GH"/>
</dbReference>
<dbReference type="Gene3D" id="3.40.50.880">
    <property type="match status" value="1"/>
</dbReference>
<evidence type="ECO:0000313" key="1">
    <source>
        <dbReference type="EMBL" id="MBC8544348.1"/>
    </source>
</evidence>
<keyword evidence="2" id="KW-1185">Reference proteome</keyword>
<dbReference type="EMBL" id="JACRSQ010000020">
    <property type="protein sequence ID" value="MBC8544348.1"/>
    <property type="molecule type" value="Genomic_DNA"/>
</dbReference>
<sequence>MALYKNHMKEKLTEEQFQNPTSEYRGAPFWAWNNKLDRDQLLRQIEYFKEMGMGGFHIHCRAGLDTPYMGKEYQSIVAACCQKAKQEGLLCWLYDEDRWPSGSAGGMVTKNSEYCQRRLIFTAFEHPSEEFVKGDSLTYGVLYHMAEYAITVQEGILQAYERIAPGEIIPTSARRWYAYLTIAPRGDSFNGESYVDTLNKRAIEKFIEKTHQEYYRILGSEFGRTIPAIFTDEPQFASKQTLRRCDEPQELQIPFTDDLEEAYQEAYEESLLDKLPELFWELPEGVSVTRYRFHNFVAERFAESFADTIGQWCEAHGIMLTGHMMAEDTLMSQTSVLGDAMRSYRSFQLPGIDILMDRREFATAKQAQSASHQYGREGVLSELYGVTNWDFDFRGHKLQGDWQAALGVTTRVPHLTWVSMKGEAKRDYPASIGYQSPWYQQYSLVEDHFARVNTALTRGKARVRVGVIHPVESVWLYYGSNEKTGAIREELQENFQNLLQWMLFGLIDFDYICESLLPSQCSVKETDVLQVGQMQYEAVVVPGCVTLRSSTLESLEAFARGGGRVIFVGEPAPYTDAQPSNRAAALAAKSETVPFSKKRVLDALEPFRDLDIISVNGVYSEWGGRGAGARTERLLYQMRQDGEDRWLFIAHGLPMLNPDIPYRESIEIQLAGEWKPTLYHTMSGSITPVPARYQNGKTQITCEFYEHDSLLFLLEPGTRATTLTREADRPGEGEIVEFPDILPITKSAPNVLLLDMAEFKIDRGPWKPREEILRIDKKVREALHIQRSHVQPWTIQETGKARHMVRLRYTIECQYPARNLTLALENQEETRIFLDDCEIEKKVQGYFTDEEIETIALPDLEEGTHHLELELPYSEKTYLEACYVIGEFGVQVIGSQASLVEPVQQLEFGSWTEQGLPFYGQNITYHIPIKLEKAGTLQVQATKFRCPLWKVYLDGDEKAAVAFAPYTAEIPDVAAGQHEVAIEVFGNQINTFGCVHNCNEQLRWFGSGAWKTEGASWAYEYQLKRCGILKKPEIRLLENKE</sequence>
<name>A0A926DUV2_9FIRM</name>
<comment type="caution">
    <text evidence="1">The sequence shown here is derived from an EMBL/GenBank/DDBJ whole genome shotgun (WGS) entry which is preliminary data.</text>
</comment>
<dbReference type="AlphaFoldDB" id="A0A926DUV2"/>
<reference evidence="1" key="1">
    <citation type="submission" date="2020-08" db="EMBL/GenBank/DDBJ databases">
        <title>Genome public.</title>
        <authorList>
            <person name="Liu C."/>
            <person name="Sun Q."/>
        </authorList>
    </citation>
    <scope>NUCLEOTIDE SEQUENCE</scope>
    <source>
        <strain evidence="1">NSJ-32</strain>
    </source>
</reference>
<proteinExistence type="predicted"/>